<dbReference type="RefSeq" id="WP_179355473.1">
    <property type="nucleotide sequence ID" value="NZ_CP058627.1"/>
</dbReference>
<dbReference type="EMBL" id="CP058627">
    <property type="protein sequence ID" value="QLG88971.1"/>
    <property type="molecule type" value="Genomic_DNA"/>
</dbReference>
<proteinExistence type="predicted"/>
<dbReference type="AlphaFoldDB" id="A0A7H9BLQ4"/>
<dbReference type="InterPro" id="IPR025444">
    <property type="entry name" value="Monooxy_af470"/>
</dbReference>
<protein>
    <submittedName>
        <fullName evidence="2">DUF4188 domain-containing protein</fullName>
    </submittedName>
</protein>
<feature type="region of interest" description="Disordered" evidence="1">
    <location>
        <begin position="150"/>
        <end position="172"/>
    </location>
</feature>
<gene>
    <name evidence="2" type="ORF">HQ393_12390</name>
</gene>
<evidence type="ECO:0000313" key="2">
    <source>
        <dbReference type="EMBL" id="QLG88971.1"/>
    </source>
</evidence>
<evidence type="ECO:0000313" key="3">
    <source>
        <dbReference type="Proteomes" id="UP000509597"/>
    </source>
</evidence>
<dbReference type="KEGG" id="chiz:HQ393_12390"/>
<sequence length="172" mass="19895">MMKKVQRRTVDLSAYPDLVVIYLGLRVNFWTGIKTIIGIGPQIAKAVADQPDGLLRHENIIFSLFPPHVGMRQYWRDFESLEQWARSEPHRQWWLQFLKNSGGTGFWHESYFMQGGMEAVYDDIPADIGFLAFAPQREARGKMYSARDRINKGMGSDTSSPIQEKDYYANEK</sequence>
<evidence type="ECO:0000256" key="1">
    <source>
        <dbReference type="SAM" id="MobiDB-lite"/>
    </source>
</evidence>
<organism evidence="2 3">
    <name type="scientific">Chitinibacter bivalviorum</name>
    <dbReference type="NCBI Taxonomy" id="2739434"/>
    <lineage>
        <taxon>Bacteria</taxon>
        <taxon>Pseudomonadati</taxon>
        <taxon>Pseudomonadota</taxon>
        <taxon>Betaproteobacteria</taxon>
        <taxon>Neisseriales</taxon>
        <taxon>Chitinibacteraceae</taxon>
        <taxon>Chitinibacter</taxon>
    </lineage>
</organism>
<name>A0A7H9BLQ4_9NEIS</name>
<dbReference type="Pfam" id="PF13826">
    <property type="entry name" value="Monooxy_af470-like"/>
    <property type="match status" value="1"/>
</dbReference>
<feature type="compositionally biased region" description="Basic and acidic residues" evidence="1">
    <location>
        <begin position="163"/>
        <end position="172"/>
    </location>
</feature>
<dbReference type="Proteomes" id="UP000509597">
    <property type="component" value="Chromosome"/>
</dbReference>
<keyword evidence="3" id="KW-1185">Reference proteome</keyword>
<accession>A0A7H9BLQ4</accession>
<reference evidence="2 3" key="1">
    <citation type="submission" date="2020-07" db="EMBL/GenBank/DDBJ databases">
        <title>Complete genome sequence of Chitinibacter sp. 2T18.</title>
        <authorList>
            <person name="Bae J.-W."/>
            <person name="Choi J.-W."/>
        </authorList>
    </citation>
    <scope>NUCLEOTIDE SEQUENCE [LARGE SCALE GENOMIC DNA]</scope>
    <source>
        <strain evidence="2 3">2T18</strain>
    </source>
</reference>